<dbReference type="Proteomes" id="UP001141806">
    <property type="component" value="Unassembled WGS sequence"/>
</dbReference>
<accession>A0A9Q0QY02</accession>
<evidence type="ECO:0000313" key="2">
    <source>
        <dbReference type="Proteomes" id="UP001141806"/>
    </source>
</evidence>
<dbReference type="AlphaFoldDB" id="A0A9Q0QY02"/>
<reference evidence="1" key="1">
    <citation type="journal article" date="2023" name="Plant J.">
        <title>The genome of the king protea, Protea cynaroides.</title>
        <authorList>
            <person name="Chang J."/>
            <person name="Duong T.A."/>
            <person name="Schoeman C."/>
            <person name="Ma X."/>
            <person name="Roodt D."/>
            <person name="Barker N."/>
            <person name="Li Z."/>
            <person name="Van de Peer Y."/>
            <person name="Mizrachi E."/>
        </authorList>
    </citation>
    <scope>NUCLEOTIDE SEQUENCE</scope>
    <source>
        <tissue evidence="1">Young leaves</tissue>
    </source>
</reference>
<evidence type="ECO:0000313" key="1">
    <source>
        <dbReference type="EMBL" id="KAJ4975897.1"/>
    </source>
</evidence>
<protein>
    <submittedName>
        <fullName evidence="1">Uncharacterized protein</fullName>
    </submittedName>
</protein>
<name>A0A9Q0QY02_9MAGN</name>
<dbReference type="OrthoDB" id="754229at2759"/>
<sequence>MENMVLTNCCNIACRTKTAIPSGFTFTSSCGDAQKLHSGFQQSSEINIVDGRKSSSDVSLHVNNAEHCLTLFVDGKEKGAEVEHLGTKDIDWLMVSQKENMNLASCKSTYSPKKDDTCLERVLVGYPCCYITPSFVQAWHKRAHFQGINVNQDLQPWL</sequence>
<comment type="caution">
    <text evidence="1">The sequence shown here is derived from an EMBL/GenBank/DDBJ whole genome shotgun (WGS) entry which is preliminary data.</text>
</comment>
<gene>
    <name evidence="1" type="ORF">NE237_001003</name>
</gene>
<organism evidence="1 2">
    <name type="scientific">Protea cynaroides</name>
    <dbReference type="NCBI Taxonomy" id="273540"/>
    <lineage>
        <taxon>Eukaryota</taxon>
        <taxon>Viridiplantae</taxon>
        <taxon>Streptophyta</taxon>
        <taxon>Embryophyta</taxon>
        <taxon>Tracheophyta</taxon>
        <taxon>Spermatophyta</taxon>
        <taxon>Magnoliopsida</taxon>
        <taxon>Proteales</taxon>
        <taxon>Proteaceae</taxon>
        <taxon>Protea</taxon>
    </lineage>
</organism>
<proteinExistence type="predicted"/>
<keyword evidence="2" id="KW-1185">Reference proteome</keyword>
<dbReference type="EMBL" id="JAMYWD010000003">
    <property type="protein sequence ID" value="KAJ4975897.1"/>
    <property type="molecule type" value="Genomic_DNA"/>
</dbReference>